<proteinExistence type="predicted"/>
<keyword evidence="2" id="KW-1185">Reference proteome</keyword>
<sequence length="87" mass="10532">MIKKYVKKPVEVEAIQLTKDNIIEVLKYVGIYRYLYLEKDEDIVKSIIEKGYFEFELYDNTDMYEIVGFGDFVVQDEYSEYRVFDED</sequence>
<feature type="non-terminal residue" evidence="1">
    <location>
        <position position="87"/>
    </location>
</feature>
<protein>
    <submittedName>
        <fullName evidence="1">Uncharacterized protein</fullName>
    </submittedName>
</protein>
<evidence type="ECO:0000313" key="2">
    <source>
        <dbReference type="Proteomes" id="UP000070401"/>
    </source>
</evidence>
<accession>A0A133P0V3</accession>
<gene>
    <name evidence="1" type="ORF">HMPREF3221_01036</name>
</gene>
<dbReference type="EMBL" id="LRPY01000099">
    <property type="protein sequence ID" value="KXA22156.1"/>
    <property type="molecule type" value="Genomic_DNA"/>
</dbReference>
<name>A0A133P0V3_FUSNU</name>
<dbReference type="AlphaFoldDB" id="A0A133P0V3"/>
<evidence type="ECO:0000313" key="1">
    <source>
        <dbReference type="EMBL" id="KXA22156.1"/>
    </source>
</evidence>
<dbReference type="RefSeq" id="WP_060798354.1">
    <property type="nucleotide sequence ID" value="NZ_KQ956688.1"/>
</dbReference>
<dbReference type="Proteomes" id="UP000070401">
    <property type="component" value="Unassembled WGS sequence"/>
</dbReference>
<organism evidence="1 2">
    <name type="scientific">Fusobacterium nucleatum</name>
    <dbReference type="NCBI Taxonomy" id="851"/>
    <lineage>
        <taxon>Bacteria</taxon>
        <taxon>Fusobacteriati</taxon>
        <taxon>Fusobacteriota</taxon>
        <taxon>Fusobacteriia</taxon>
        <taxon>Fusobacteriales</taxon>
        <taxon>Fusobacteriaceae</taxon>
        <taxon>Fusobacterium</taxon>
    </lineage>
</organism>
<reference evidence="2" key="1">
    <citation type="submission" date="2016-01" db="EMBL/GenBank/DDBJ databases">
        <authorList>
            <person name="Mitreva M."/>
            <person name="Pepin K.H."/>
            <person name="Mihindukulasuriya K.A."/>
            <person name="Fulton R."/>
            <person name="Fronick C."/>
            <person name="O'Laughlin M."/>
            <person name="Miner T."/>
            <person name="Herter B."/>
            <person name="Rosa B.A."/>
            <person name="Cordes M."/>
            <person name="Tomlinson C."/>
            <person name="Wollam A."/>
            <person name="Palsikar V.B."/>
            <person name="Mardis E.R."/>
            <person name="Wilson R.K."/>
        </authorList>
    </citation>
    <scope>NUCLEOTIDE SEQUENCE [LARGE SCALE GENOMIC DNA]</scope>
    <source>
        <strain evidence="2">MJR7757B</strain>
    </source>
</reference>
<comment type="caution">
    <text evidence="1">The sequence shown here is derived from an EMBL/GenBank/DDBJ whole genome shotgun (WGS) entry which is preliminary data.</text>
</comment>